<keyword evidence="15" id="KW-1185">Reference proteome</keyword>
<keyword evidence="2 9" id="KW-0963">Cytoplasm</keyword>
<feature type="site" description="Contributes to substrate recognition" evidence="12">
    <location>
        <position position="110"/>
    </location>
</feature>
<dbReference type="Gene3D" id="3.40.50.1000">
    <property type="entry name" value="HAD superfamily/HAD-like"/>
    <property type="match status" value="1"/>
</dbReference>
<dbReference type="EC" id="3.1.3.-" evidence="9"/>
<feature type="binding site" evidence="13">
    <location>
        <position position="92"/>
    </location>
    <ligand>
        <name>Zn(2+)</name>
        <dbReference type="ChEBI" id="CHEBI:29105"/>
    </ligand>
</feature>
<evidence type="ECO:0000256" key="8">
    <source>
        <dbReference type="ARBA" id="ARBA00061616"/>
    </source>
</evidence>
<dbReference type="EMBL" id="AP027059">
    <property type="protein sequence ID" value="BDU49587.1"/>
    <property type="molecule type" value="Genomic_DNA"/>
</dbReference>
<feature type="site" description="Stabilizes the phosphoryl group" evidence="12">
    <location>
        <position position="53"/>
    </location>
</feature>
<evidence type="ECO:0000256" key="5">
    <source>
        <dbReference type="ARBA" id="ARBA00022833"/>
    </source>
</evidence>
<sequence length="200" mass="23407">MNKKNRAIFLDRDGTINIEKNYLHKIEDFEWIKGTKEAIKIFNNLGYKVIIVTNQSGVARGYYKEEDVEILNIYMKEEIEKKGGNIDKIYFCPHHVDGIGKYKKQCKNRKPEIGFFLDAKDKFNIDFVNSFIVGDKISDLEAAIRLGMNPILVETGYGEKTKKEIYFKTKIYKDLYEFALNLKKNIESKKTKKEENVLLK</sequence>
<comment type="similarity">
    <text evidence="8 9">Belongs to the gmhB family.</text>
</comment>
<feature type="binding site" evidence="13">
    <location>
        <position position="11"/>
    </location>
    <ligand>
        <name>Mg(2+)</name>
        <dbReference type="ChEBI" id="CHEBI:18420"/>
    </ligand>
</feature>
<dbReference type="PIRSF" id="PIRSF004682">
    <property type="entry name" value="GmhB"/>
    <property type="match status" value="1"/>
</dbReference>
<dbReference type="InterPro" id="IPR006543">
    <property type="entry name" value="Histidinol-phos"/>
</dbReference>
<dbReference type="GO" id="GO:0005737">
    <property type="term" value="C:cytoplasm"/>
    <property type="evidence" value="ECO:0007669"/>
    <property type="project" value="UniProtKB-SubCell"/>
</dbReference>
<keyword evidence="6 9" id="KW-0119">Carbohydrate metabolism</keyword>
<feature type="binding site" evidence="13">
    <location>
        <position position="13"/>
    </location>
    <ligand>
        <name>Mg(2+)</name>
        <dbReference type="ChEBI" id="CHEBI:18420"/>
    </ligand>
</feature>
<evidence type="ECO:0000256" key="1">
    <source>
        <dbReference type="ARBA" id="ARBA00004496"/>
    </source>
</evidence>
<feature type="binding site" evidence="11">
    <location>
        <begin position="109"/>
        <end position="110"/>
    </location>
    <ligand>
        <name>substrate</name>
    </ligand>
</feature>
<feature type="binding site" evidence="13">
    <location>
        <position position="106"/>
    </location>
    <ligand>
        <name>Zn(2+)</name>
        <dbReference type="ChEBI" id="CHEBI:29105"/>
    </ligand>
</feature>
<feature type="binding site" evidence="13">
    <location>
        <position position="135"/>
    </location>
    <ligand>
        <name>Mg(2+)</name>
        <dbReference type="ChEBI" id="CHEBI:18420"/>
    </ligand>
</feature>
<evidence type="ECO:0000256" key="9">
    <source>
        <dbReference type="PIRNR" id="PIRNR004682"/>
    </source>
</evidence>
<comment type="cofactor">
    <cofactor evidence="13">
        <name>Mg(2+)</name>
        <dbReference type="ChEBI" id="CHEBI:18420"/>
    </cofactor>
</comment>
<dbReference type="AlphaFoldDB" id="A0AAU9DIH5"/>
<evidence type="ECO:0000256" key="4">
    <source>
        <dbReference type="ARBA" id="ARBA00022801"/>
    </source>
</evidence>
<dbReference type="RefSeq" id="WP_307904537.1">
    <property type="nucleotide sequence ID" value="NZ_AP027059.1"/>
</dbReference>
<gene>
    <name evidence="14" type="primary">gmhB</name>
    <name evidence="14" type="ORF">HLVA_01560</name>
</gene>
<dbReference type="SUPFAM" id="SSF56784">
    <property type="entry name" value="HAD-like"/>
    <property type="match status" value="1"/>
</dbReference>
<dbReference type="PANTHER" id="PTHR42891:SF1">
    <property type="entry name" value="D-GLYCERO-BETA-D-MANNO-HEPTOSE-1,7-BISPHOSPHATE 7-PHOSPHATASE"/>
    <property type="match status" value="1"/>
</dbReference>
<evidence type="ECO:0000256" key="12">
    <source>
        <dbReference type="PIRSR" id="PIRSR004682-3"/>
    </source>
</evidence>
<accession>A0AAU9DIH5</accession>
<dbReference type="CDD" id="cd07503">
    <property type="entry name" value="HAD_HisB-N"/>
    <property type="match status" value="1"/>
</dbReference>
<proteinExistence type="inferred from homology"/>
<feature type="binding site" evidence="11">
    <location>
        <begin position="53"/>
        <end position="56"/>
    </location>
    <ligand>
        <name>substrate</name>
    </ligand>
</feature>
<comment type="subcellular location">
    <subcellularLocation>
        <location evidence="1 9">Cytoplasm</location>
    </subcellularLocation>
</comment>
<evidence type="ECO:0000256" key="7">
    <source>
        <dbReference type="ARBA" id="ARBA00031828"/>
    </source>
</evidence>
<feature type="active site" description="Proton donor" evidence="10">
    <location>
        <position position="13"/>
    </location>
</feature>
<keyword evidence="3 13" id="KW-0479">Metal-binding</keyword>
<evidence type="ECO:0000313" key="14">
    <source>
        <dbReference type="EMBL" id="BDU49587.1"/>
    </source>
</evidence>
<dbReference type="InterPro" id="IPR004446">
    <property type="entry name" value="Heptose_bisP_phosphatase"/>
</dbReference>
<feature type="binding site" evidence="13">
    <location>
        <position position="94"/>
    </location>
    <ligand>
        <name>Zn(2+)</name>
        <dbReference type="ChEBI" id="CHEBI:29105"/>
    </ligand>
</feature>
<evidence type="ECO:0000256" key="6">
    <source>
        <dbReference type="ARBA" id="ARBA00023277"/>
    </source>
</evidence>
<reference evidence="14 15" key="1">
    <citation type="submission" date="2022-11" db="EMBL/GenBank/DDBJ databases">
        <title>Haliovirga abyssi gen. nov., sp. nov., a mesophilic fermentative bacterium isolated from the Iheya North hydrothermal field and the proposal of Haliovirgaceae fam. nov.</title>
        <authorList>
            <person name="Miyazaki U."/>
            <person name="Tame A."/>
            <person name="Miyazaki J."/>
            <person name="Takai K."/>
            <person name="Sawayama S."/>
            <person name="Kitajima M."/>
            <person name="Okamoto A."/>
            <person name="Nakagawa S."/>
        </authorList>
    </citation>
    <scope>NUCLEOTIDE SEQUENCE [LARGE SCALE GENOMIC DNA]</scope>
    <source>
        <strain evidence="14 15">IC12</strain>
    </source>
</reference>
<feature type="binding site" evidence="11">
    <location>
        <position position="136"/>
    </location>
    <ligand>
        <name>substrate</name>
    </ligand>
</feature>
<organism evidence="14 15">
    <name type="scientific">Haliovirga abyssi</name>
    <dbReference type="NCBI Taxonomy" id="2996794"/>
    <lineage>
        <taxon>Bacteria</taxon>
        <taxon>Fusobacteriati</taxon>
        <taxon>Fusobacteriota</taxon>
        <taxon>Fusobacteriia</taxon>
        <taxon>Fusobacteriales</taxon>
        <taxon>Haliovirgaceae</taxon>
        <taxon>Haliovirga</taxon>
    </lineage>
</organism>
<feature type="binding site" evidence="11">
    <location>
        <begin position="19"/>
        <end position="22"/>
    </location>
    <ligand>
        <name>substrate</name>
    </ligand>
</feature>
<keyword evidence="4 9" id="KW-0378">Hydrolase</keyword>
<evidence type="ECO:0000256" key="11">
    <source>
        <dbReference type="PIRSR" id="PIRSR004682-2"/>
    </source>
</evidence>
<feature type="active site" description="Nucleophile" evidence="10">
    <location>
        <position position="11"/>
    </location>
</feature>
<dbReference type="GO" id="GO:0005975">
    <property type="term" value="P:carbohydrate metabolic process"/>
    <property type="evidence" value="ECO:0007669"/>
    <property type="project" value="InterPro"/>
</dbReference>
<dbReference type="NCBIfam" id="TIGR00213">
    <property type="entry name" value="GmhB_yaeD"/>
    <property type="match status" value="1"/>
</dbReference>
<evidence type="ECO:0000256" key="2">
    <source>
        <dbReference type="ARBA" id="ARBA00022490"/>
    </source>
</evidence>
<dbReference type="PANTHER" id="PTHR42891">
    <property type="entry name" value="D-GLYCERO-BETA-D-MANNO-HEPTOSE-1,7-BISPHOSPHATE 7-PHOSPHATASE"/>
    <property type="match status" value="1"/>
</dbReference>
<dbReference type="GO" id="GO:0046872">
    <property type="term" value="F:metal ion binding"/>
    <property type="evidence" value="ECO:0007669"/>
    <property type="project" value="UniProtKB-KW"/>
</dbReference>
<feature type="binding site" evidence="11">
    <location>
        <begin position="11"/>
        <end position="13"/>
    </location>
    <ligand>
        <name>substrate</name>
    </ligand>
</feature>
<evidence type="ECO:0000256" key="10">
    <source>
        <dbReference type="PIRSR" id="PIRSR004682-1"/>
    </source>
</evidence>
<feature type="site" description="Contributes to substrate recognition" evidence="12">
    <location>
        <position position="109"/>
    </location>
</feature>
<comment type="cofactor">
    <cofactor evidence="13">
        <name>Zn(2+)</name>
        <dbReference type="ChEBI" id="CHEBI:29105"/>
    </cofactor>
</comment>
<dbReference type="Proteomes" id="UP001321582">
    <property type="component" value="Chromosome"/>
</dbReference>
<keyword evidence="13" id="KW-0460">Magnesium</keyword>
<evidence type="ECO:0000313" key="15">
    <source>
        <dbReference type="Proteomes" id="UP001321582"/>
    </source>
</evidence>
<dbReference type="GO" id="GO:0016791">
    <property type="term" value="F:phosphatase activity"/>
    <property type="evidence" value="ECO:0007669"/>
    <property type="project" value="InterPro"/>
</dbReference>
<evidence type="ECO:0000256" key="13">
    <source>
        <dbReference type="PIRSR" id="PIRSR004682-4"/>
    </source>
</evidence>
<dbReference type="FunFam" id="3.40.50.1000:FF:000037">
    <property type="entry name" value="D,D-heptose 1,7-bisphosphate phosphatase"/>
    <property type="match status" value="1"/>
</dbReference>
<dbReference type="InterPro" id="IPR023214">
    <property type="entry name" value="HAD_sf"/>
</dbReference>
<dbReference type="InterPro" id="IPR036412">
    <property type="entry name" value="HAD-like_sf"/>
</dbReference>
<dbReference type="Pfam" id="PF13242">
    <property type="entry name" value="Hydrolase_like"/>
    <property type="match status" value="1"/>
</dbReference>
<dbReference type="NCBIfam" id="TIGR01656">
    <property type="entry name" value="Histidinol-ppas"/>
    <property type="match status" value="1"/>
</dbReference>
<dbReference type="NCBIfam" id="TIGR01662">
    <property type="entry name" value="HAD-SF-IIIA"/>
    <property type="match status" value="1"/>
</dbReference>
<protein>
    <recommendedName>
        <fullName evidence="7 9">D,D-heptose 1,7-bisphosphate phosphatase</fullName>
        <ecNumber evidence="9">3.1.3.-</ecNumber>
    </recommendedName>
</protein>
<name>A0AAU9DIH5_9FUSO</name>
<evidence type="ECO:0000256" key="3">
    <source>
        <dbReference type="ARBA" id="ARBA00022723"/>
    </source>
</evidence>
<dbReference type="KEGG" id="haby:HLVA_01560"/>
<feature type="binding site" evidence="13">
    <location>
        <position position="136"/>
    </location>
    <ligand>
        <name>Mg(2+)</name>
        <dbReference type="ChEBI" id="CHEBI:18420"/>
    </ligand>
</feature>
<dbReference type="NCBIfam" id="NF006506">
    <property type="entry name" value="PRK08942.1"/>
    <property type="match status" value="1"/>
</dbReference>
<dbReference type="InterPro" id="IPR006549">
    <property type="entry name" value="HAD-SF_hydro_IIIA"/>
</dbReference>
<keyword evidence="5 13" id="KW-0862">Zinc</keyword>